<accession>F1L511</accession>
<evidence type="ECO:0000256" key="15">
    <source>
        <dbReference type="ARBA" id="ARBA00046124"/>
    </source>
</evidence>
<dbReference type="PANTHER" id="PTHR12161:SF5">
    <property type="entry name" value="IST1 HOMOLOG"/>
    <property type="match status" value="1"/>
</dbReference>
<comment type="similarity">
    <text evidence="5">Belongs to the IST1 family.</text>
</comment>
<evidence type="ECO:0000256" key="3">
    <source>
        <dbReference type="ARBA" id="ARBA00004300"/>
    </source>
</evidence>
<evidence type="ECO:0000256" key="12">
    <source>
        <dbReference type="ARBA" id="ARBA00023306"/>
    </source>
</evidence>
<dbReference type="InterPro" id="IPR042277">
    <property type="entry name" value="IST1-like"/>
</dbReference>
<dbReference type="GO" id="GO:0051301">
    <property type="term" value="P:cell division"/>
    <property type="evidence" value="ECO:0007669"/>
    <property type="project" value="UniProtKB-KW"/>
</dbReference>
<organism evidence="18">
    <name type="scientific">Ascaris suum</name>
    <name type="common">Pig roundworm</name>
    <name type="synonym">Ascaris lumbricoides</name>
    <dbReference type="NCBI Taxonomy" id="6253"/>
    <lineage>
        <taxon>Eukaryota</taxon>
        <taxon>Metazoa</taxon>
        <taxon>Ecdysozoa</taxon>
        <taxon>Nematoda</taxon>
        <taxon>Chromadorea</taxon>
        <taxon>Rhabditida</taxon>
        <taxon>Spirurina</taxon>
        <taxon>Ascaridomorpha</taxon>
        <taxon>Ascaridoidea</taxon>
        <taxon>Ascarididae</taxon>
        <taxon>Ascaris</taxon>
    </lineage>
</organism>
<evidence type="ECO:0000256" key="8">
    <source>
        <dbReference type="ARBA" id="ARBA00022553"/>
    </source>
</evidence>
<comment type="subunit">
    <text evidence="16">Interacts with CHMP1A, CHMP1B, VPS4A and VTA1. Interacts with SPAST, STAMBP, and USP8. May interact with VPS37B. May associate with the ESCRT-I complex. Interacts with MITD1, in competition with VSP4. Interacts with SPART (via MIT domain); leading to the recruitment of SPART to midbodies. Interacts with SPAST.</text>
</comment>
<evidence type="ECO:0000256" key="9">
    <source>
        <dbReference type="ARBA" id="ARBA00022618"/>
    </source>
</evidence>
<dbReference type="FunFam" id="1.20.1260.60:FF:000001">
    <property type="entry name" value="IST1 homolog isoform X1"/>
    <property type="match status" value="1"/>
</dbReference>
<evidence type="ECO:0000256" key="10">
    <source>
        <dbReference type="ARBA" id="ARBA00023212"/>
    </source>
</evidence>
<evidence type="ECO:0000256" key="16">
    <source>
        <dbReference type="ARBA" id="ARBA00046920"/>
    </source>
</evidence>
<dbReference type="GO" id="GO:0031410">
    <property type="term" value="C:cytoplasmic vesicle"/>
    <property type="evidence" value="ECO:0007669"/>
    <property type="project" value="UniProtKB-SubCell"/>
</dbReference>
<name>F1L511_ASCSU</name>
<dbReference type="EMBL" id="JI171476">
    <property type="protein sequence ID" value="ADY45215.1"/>
    <property type="molecule type" value="mRNA"/>
</dbReference>
<evidence type="ECO:0000256" key="4">
    <source>
        <dbReference type="ARBA" id="ARBA00004541"/>
    </source>
</evidence>
<keyword evidence="10" id="KW-0206">Cytoskeleton</keyword>
<keyword evidence="7" id="KW-0963">Cytoplasm</keyword>
<keyword evidence="11" id="KW-0539">Nucleus</keyword>
<feature type="region of interest" description="Disordered" evidence="17">
    <location>
        <begin position="274"/>
        <end position="383"/>
    </location>
</feature>
<evidence type="ECO:0000256" key="5">
    <source>
        <dbReference type="ARBA" id="ARBA00005536"/>
    </source>
</evidence>
<evidence type="ECO:0000256" key="1">
    <source>
        <dbReference type="ARBA" id="ARBA00004214"/>
    </source>
</evidence>
<reference evidence="18" key="1">
    <citation type="journal article" date="2011" name="Genome Res.">
        <title>Deep small RNA sequencing from the nematode Ascaris reveals conservation, functional diversification, and novel developmental profiles.</title>
        <authorList>
            <person name="Wang J."/>
            <person name="Czech B."/>
            <person name="Crunk A."/>
            <person name="Wallace A."/>
            <person name="Mitreva M."/>
            <person name="Hannon G.J."/>
            <person name="Davis R.E."/>
        </authorList>
    </citation>
    <scope>NUCLEOTIDE SEQUENCE</scope>
</reference>
<comment type="function">
    <text evidence="15">ESCRT-III-like protein involved in cytokinesis, nuclear envelope reassembly and endosomal tubulation. Is required for efficient abscission during cytokinesis. Involved in recruiting VPS4A and/or VPS4B to the midbody of dividing cells. During late anaphase, involved in nuclear envelope reassembly and mitotic spindle disassembly together with the ESCRT-III complex: IST1 acts by mediating the recruitment of SPAST to the nuclear membrane, leading to microtubule severing. Recruited to the reforming nuclear envelope (NE) during anaphase by LEMD2. Regulates early endosomal tubulation together with the ESCRT-III complex by mediating the recruitment of SPAST.</text>
</comment>
<dbReference type="Gene3D" id="1.20.1260.60">
    <property type="entry name" value="Vacuolar protein sorting-associated protein Ist1"/>
    <property type="match status" value="1"/>
</dbReference>
<dbReference type="Pfam" id="PF03398">
    <property type="entry name" value="Ist1"/>
    <property type="match status" value="1"/>
</dbReference>
<feature type="region of interest" description="Disordered" evidence="17">
    <location>
        <begin position="212"/>
        <end position="257"/>
    </location>
</feature>
<feature type="compositionally biased region" description="Low complexity" evidence="17">
    <location>
        <begin position="349"/>
        <end position="366"/>
    </location>
</feature>
<evidence type="ECO:0000256" key="2">
    <source>
        <dbReference type="ARBA" id="ARBA00004259"/>
    </source>
</evidence>
<feature type="compositionally biased region" description="Gly residues" evidence="17">
    <location>
        <begin position="212"/>
        <end position="222"/>
    </location>
</feature>
<protein>
    <recommendedName>
        <fullName evidence="6">IST1 homolog</fullName>
    </recommendedName>
    <alternativeName>
        <fullName evidence="14">Charged multivesicular body protein 8</fullName>
    </alternativeName>
</protein>
<evidence type="ECO:0000256" key="13">
    <source>
        <dbReference type="ARBA" id="ARBA00023329"/>
    </source>
</evidence>
<sequence length="398" mass="42325">MSISWGTQYAKLKTNLRLAINRLKLVEKKKTEMALKSRGEIADFIAEHKEDRARIRVEHIIREDFLVEAYELLEMYCDLLLARFGLIQQMKQLDDGIAEAVISILWAAPRVATDISEFKIISDQLTLKYGKPFAEAARANQLEFPAKVAPKLIAKLSVQAPPKLLVERYLIEIAKSAGIPFTPDPNVMREDEVAAAEQMLIDFKNQGGQGYGWMYPGGGNQGGNSAVPPPGPPPDGNASGGYYPGPPPPPPGGFGSGGYGGPDYYGLGGGSGGYKAPLPQMPTHNGGAAANVPFNYPRLSQTSSDSDDITKLKPSPNTGVPSAPPASAGALPPKMSPDELDFPEPPSDSPFSSGAYPSPNGPAGSAPGAGGVNPPPGDDLDFDDLAKRFDQLKKKGNK</sequence>
<dbReference type="GO" id="GO:0005813">
    <property type="term" value="C:centrosome"/>
    <property type="evidence" value="ECO:0007669"/>
    <property type="project" value="UniProtKB-SubCell"/>
</dbReference>
<evidence type="ECO:0000256" key="17">
    <source>
        <dbReference type="SAM" id="MobiDB-lite"/>
    </source>
</evidence>
<evidence type="ECO:0000256" key="11">
    <source>
        <dbReference type="ARBA" id="ARBA00023242"/>
    </source>
</evidence>
<keyword evidence="12" id="KW-0131">Cell cycle</keyword>
<evidence type="ECO:0000313" key="18">
    <source>
        <dbReference type="EMBL" id="ADY45215.1"/>
    </source>
</evidence>
<dbReference type="PANTHER" id="PTHR12161">
    <property type="entry name" value="IST1 FAMILY MEMBER"/>
    <property type="match status" value="1"/>
</dbReference>
<evidence type="ECO:0000256" key="6">
    <source>
        <dbReference type="ARBA" id="ARBA00014513"/>
    </source>
</evidence>
<proteinExistence type="evidence at transcript level"/>
<dbReference type="GO" id="GO:0030496">
    <property type="term" value="C:midbody"/>
    <property type="evidence" value="ECO:0007669"/>
    <property type="project" value="UniProtKB-SubCell"/>
</dbReference>
<keyword evidence="8" id="KW-0597">Phosphoprotein</keyword>
<dbReference type="AlphaFoldDB" id="F1L511"/>
<keyword evidence="13" id="KW-0968">Cytoplasmic vesicle</keyword>
<evidence type="ECO:0000256" key="14">
    <source>
        <dbReference type="ARBA" id="ARBA00032374"/>
    </source>
</evidence>
<evidence type="ECO:0000256" key="7">
    <source>
        <dbReference type="ARBA" id="ARBA00022490"/>
    </source>
</evidence>
<dbReference type="GO" id="GO:0015031">
    <property type="term" value="P:protein transport"/>
    <property type="evidence" value="ECO:0007669"/>
    <property type="project" value="InterPro"/>
</dbReference>
<comment type="subcellular location">
    <subcellularLocation>
        <location evidence="3">Cytoplasm</location>
        <location evidence="3">Cytoskeleton</location>
        <location evidence="3">Microtubule organizing center</location>
        <location evidence="3">Centrosome</location>
    </subcellularLocation>
    <subcellularLocation>
        <location evidence="4">Cytoplasmic vesicle</location>
    </subcellularLocation>
    <subcellularLocation>
        <location evidence="1">Midbody</location>
    </subcellularLocation>
    <subcellularLocation>
        <location evidence="2">Nucleus envelope</location>
    </subcellularLocation>
</comment>
<dbReference type="GO" id="GO:0005635">
    <property type="term" value="C:nuclear envelope"/>
    <property type="evidence" value="ECO:0007669"/>
    <property type="project" value="UniProtKB-SubCell"/>
</dbReference>
<dbReference type="InterPro" id="IPR005061">
    <property type="entry name" value="Ist1"/>
</dbReference>
<keyword evidence="9" id="KW-0132">Cell division</keyword>